<dbReference type="EMBL" id="QUBR01000001">
    <property type="protein sequence ID" value="REK73483.1"/>
    <property type="molecule type" value="Genomic_DNA"/>
</dbReference>
<keyword evidence="4" id="KW-1185">Reference proteome</keyword>
<evidence type="ECO:0000259" key="2">
    <source>
        <dbReference type="Pfam" id="PF12158"/>
    </source>
</evidence>
<gene>
    <name evidence="3" type="ORF">DX116_08030</name>
</gene>
<sequence length="128" mass="13926">MSISLFPFGLLLVGGWLVWWGLRRRRSLGQVPTDWRRVQGTVIDAGDGVAVPPRIEYRIPDGRRLRVPGPLATPFAVGDEVTVLLDPADPRRARLDVTEQEAVRLVAILVATGAVLLVMGAVLAVVLL</sequence>
<organism evidence="3 4">
    <name type="scientific">Aeromicrobium endophyticum</name>
    <dbReference type="NCBI Taxonomy" id="2292704"/>
    <lineage>
        <taxon>Bacteria</taxon>
        <taxon>Bacillati</taxon>
        <taxon>Actinomycetota</taxon>
        <taxon>Actinomycetes</taxon>
        <taxon>Propionibacteriales</taxon>
        <taxon>Nocardioidaceae</taxon>
        <taxon>Aeromicrobium</taxon>
    </lineage>
</organism>
<protein>
    <submittedName>
        <fullName evidence="3">DUF3592 domain-containing protein</fullName>
    </submittedName>
</protein>
<evidence type="ECO:0000256" key="1">
    <source>
        <dbReference type="SAM" id="Phobius"/>
    </source>
</evidence>
<feature type="transmembrane region" description="Helical" evidence="1">
    <location>
        <begin position="102"/>
        <end position="127"/>
    </location>
</feature>
<reference evidence="3 4" key="1">
    <citation type="submission" date="2018-08" db="EMBL/GenBank/DDBJ databases">
        <title>Aeromicrobium sp. M2KJ-4, whole genome shotgun sequence.</title>
        <authorList>
            <person name="Tuo L."/>
        </authorList>
    </citation>
    <scope>NUCLEOTIDE SEQUENCE [LARGE SCALE GENOMIC DNA]</scope>
    <source>
        <strain evidence="3 4">M2KJ-4</strain>
    </source>
</reference>
<name>A0A371PC36_9ACTN</name>
<feature type="transmembrane region" description="Helical" evidence="1">
    <location>
        <begin position="6"/>
        <end position="22"/>
    </location>
</feature>
<keyword evidence="1" id="KW-0812">Transmembrane</keyword>
<proteinExistence type="predicted"/>
<comment type="caution">
    <text evidence="3">The sequence shown here is derived from an EMBL/GenBank/DDBJ whole genome shotgun (WGS) entry which is preliminary data.</text>
</comment>
<accession>A0A371PC36</accession>
<keyword evidence="1" id="KW-0472">Membrane</keyword>
<dbReference type="AlphaFoldDB" id="A0A371PC36"/>
<dbReference type="OrthoDB" id="3748578at2"/>
<dbReference type="RefSeq" id="WP_119703594.1">
    <property type="nucleotide sequence ID" value="NZ_JBHSOI010000001.1"/>
</dbReference>
<dbReference type="InterPro" id="IPR021994">
    <property type="entry name" value="DUF3592"/>
</dbReference>
<dbReference type="Proteomes" id="UP000265581">
    <property type="component" value="Unassembled WGS sequence"/>
</dbReference>
<dbReference type="Pfam" id="PF12158">
    <property type="entry name" value="DUF3592"/>
    <property type="match status" value="1"/>
</dbReference>
<feature type="domain" description="DUF3592" evidence="2">
    <location>
        <begin position="45"/>
        <end position="97"/>
    </location>
</feature>
<evidence type="ECO:0000313" key="3">
    <source>
        <dbReference type="EMBL" id="REK73483.1"/>
    </source>
</evidence>
<keyword evidence="1" id="KW-1133">Transmembrane helix</keyword>
<evidence type="ECO:0000313" key="4">
    <source>
        <dbReference type="Proteomes" id="UP000265581"/>
    </source>
</evidence>